<evidence type="ECO:0000256" key="4">
    <source>
        <dbReference type="ARBA" id="ARBA00023186"/>
    </source>
</evidence>
<dbReference type="Proteomes" id="UP000325440">
    <property type="component" value="Unassembled WGS sequence"/>
</dbReference>
<evidence type="ECO:0000259" key="9">
    <source>
        <dbReference type="Pfam" id="PF05347"/>
    </source>
</evidence>
<accession>A0A5E4MKW1</accession>
<dbReference type="GO" id="GO:0044183">
    <property type="term" value="F:protein folding chaperone"/>
    <property type="evidence" value="ECO:0007669"/>
    <property type="project" value="TreeGrafter"/>
</dbReference>
<evidence type="ECO:0000256" key="3">
    <source>
        <dbReference type="ARBA" id="ARBA00023128"/>
    </source>
</evidence>
<reference evidence="10 11" key="1">
    <citation type="submission" date="2019-08" db="EMBL/GenBank/DDBJ databases">
        <authorList>
            <person name="Alioto T."/>
            <person name="Alioto T."/>
            <person name="Gomez Garrido J."/>
        </authorList>
    </citation>
    <scope>NUCLEOTIDE SEQUENCE [LARGE SCALE GENOMIC DNA]</scope>
</reference>
<sequence>MASNEIRKQVLTAFKSVHKARLLCFKNDDHMLNAAKHQINEEFKKNKTVSDPAALNNLLKLAQDVENELLTQVVQAERIGEKKFKLNLDPERHTYDNIPYAELDEESYKKWKEEKKKNNKKNQQKCCCD</sequence>
<evidence type="ECO:0000256" key="7">
    <source>
        <dbReference type="ARBA" id="ARBA00026165"/>
    </source>
</evidence>
<protein>
    <recommendedName>
        <fullName evidence="7">Complex III assembly factor LYRM7</fullName>
    </recommendedName>
    <alternativeName>
        <fullName evidence="8">LYR motif-containing protein 7</fullName>
    </alternativeName>
</protein>
<dbReference type="PANTHER" id="PTHR46749:SF1">
    <property type="entry name" value="COMPLEX III ASSEMBLY FACTOR LYRM7"/>
    <property type="match status" value="1"/>
</dbReference>
<dbReference type="InterPro" id="IPR045298">
    <property type="entry name" value="Complex1_LYR_LYRM7"/>
</dbReference>
<keyword evidence="11" id="KW-1185">Reference proteome</keyword>
<evidence type="ECO:0000256" key="6">
    <source>
        <dbReference type="ARBA" id="ARBA00025809"/>
    </source>
</evidence>
<keyword evidence="3" id="KW-0496">Mitochondrion</keyword>
<dbReference type="GO" id="GO:0034551">
    <property type="term" value="P:mitochondrial respiratory chain complex III assembly"/>
    <property type="evidence" value="ECO:0007669"/>
    <property type="project" value="InterPro"/>
</dbReference>
<gene>
    <name evidence="10" type="ORF">CINCED_3A011995</name>
</gene>
<evidence type="ECO:0000256" key="8">
    <source>
        <dbReference type="ARBA" id="ARBA00031830"/>
    </source>
</evidence>
<dbReference type="OrthoDB" id="529194at2759"/>
<dbReference type="GO" id="GO:0005759">
    <property type="term" value="C:mitochondrial matrix"/>
    <property type="evidence" value="ECO:0007669"/>
    <property type="project" value="UniProtKB-SubCell"/>
</dbReference>
<keyword evidence="4" id="KW-0143">Chaperone</keyword>
<dbReference type="InterPro" id="IPR008011">
    <property type="entry name" value="Complex1_LYR_dom"/>
</dbReference>
<evidence type="ECO:0000313" key="10">
    <source>
        <dbReference type="EMBL" id="VVC32033.1"/>
    </source>
</evidence>
<proteinExistence type="inferred from homology"/>
<comment type="subcellular location">
    <subcellularLocation>
        <location evidence="1">Mitochondrion matrix</location>
    </subcellularLocation>
</comment>
<dbReference type="PANTHER" id="PTHR46749">
    <property type="entry name" value="COMPLEX III ASSEMBLY FACTOR LYRM7"/>
    <property type="match status" value="1"/>
</dbReference>
<dbReference type="EMBL" id="CABPRJ010000952">
    <property type="protein sequence ID" value="VVC32033.1"/>
    <property type="molecule type" value="Genomic_DNA"/>
</dbReference>
<name>A0A5E4MKW1_9HEMI</name>
<comment type="function">
    <text evidence="5">Assembly factor required for Rieske Fe-S protein UQCRFS1 incorporation into the cytochrome b-c1 (CIII) complex. Functions as a chaperone, binding to this subunit within the mitochondrial matrix and stabilizing it prior to its translocation and insertion into the late CIII dimeric intermediate within the mitochondrial inner membrane.</text>
</comment>
<organism evidence="10 11">
    <name type="scientific">Cinara cedri</name>
    <dbReference type="NCBI Taxonomy" id="506608"/>
    <lineage>
        <taxon>Eukaryota</taxon>
        <taxon>Metazoa</taxon>
        <taxon>Ecdysozoa</taxon>
        <taxon>Arthropoda</taxon>
        <taxon>Hexapoda</taxon>
        <taxon>Insecta</taxon>
        <taxon>Pterygota</taxon>
        <taxon>Neoptera</taxon>
        <taxon>Paraneoptera</taxon>
        <taxon>Hemiptera</taxon>
        <taxon>Sternorrhyncha</taxon>
        <taxon>Aphidomorpha</taxon>
        <taxon>Aphidoidea</taxon>
        <taxon>Aphididae</taxon>
        <taxon>Lachninae</taxon>
        <taxon>Cinara</taxon>
    </lineage>
</organism>
<evidence type="ECO:0000313" key="11">
    <source>
        <dbReference type="Proteomes" id="UP000325440"/>
    </source>
</evidence>
<evidence type="ECO:0000256" key="2">
    <source>
        <dbReference type="ARBA" id="ARBA00009508"/>
    </source>
</evidence>
<evidence type="ECO:0000256" key="5">
    <source>
        <dbReference type="ARBA" id="ARBA00025430"/>
    </source>
</evidence>
<dbReference type="AlphaFoldDB" id="A0A5E4MKW1"/>
<dbReference type="InterPro" id="IPR050435">
    <property type="entry name" value="MZM1/LYRM7"/>
</dbReference>
<dbReference type="Pfam" id="PF05347">
    <property type="entry name" value="Complex1_LYR"/>
    <property type="match status" value="1"/>
</dbReference>
<feature type="domain" description="Complex 1 LYR protein" evidence="9">
    <location>
        <begin position="9"/>
        <end position="64"/>
    </location>
</feature>
<evidence type="ECO:0000256" key="1">
    <source>
        <dbReference type="ARBA" id="ARBA00004305"/>
    </source>
</evidence>
<comment type="similarity">
    <text evidence="2">Belongs to the complex I LYR family.</text>
</comment>
<dbReference type="CDD" id="cd20267">
    <property type="entry name" value="Complex1_LYR_LYRM7"/>
    <property type="match status" value="1"/>
</dbReference>
<comment type="subunit">
    <text evidence="6">Interacts with UQCRFS1.</text>
</comment>